<evidence type="ECO:0000256" key="3">
    <source>
        <dbReference type="SAM" id="SignalP"/>
    </source>
</evidence>
<gene>
    <name evidence="4" type="ORF">F6B43_03980</name>
</gene>
<dbReference type="InterPro" id="IPR005754">
    <property type="entry name" value="Sortase"/>
</dbReference>
<dbReference type="AlphaFoldDB" id="A0A5J5J6Q3"/>
<feature type="chain" id="PRO_5039715900" evidence="3">
    <location>
        <begin position="30"/>
        <end position="211"/>
    </location>
</feature>
<reference evidence="5" key="1">
    <citation type="submission" date="2019-09" db="EMBL/GenBank/DDBJ databases">
        <title>Mumia zhuanghuii sp. nov. isolated from the intestinal contents of plateau pika (Ochotona curzoniae) in the Qinghai-Tibet plateau of China.</title>
        <authorList>
            <person name="Tian Z."/>
        </authorList>
    </citation>
    <scope>NUCLEOTIDE SEQUENCE [LARGE SCALE GENOMIC DNA]</scope>
    <source>
        <strain evidence="5">JCM 30598</strain>
    </source>
</reference>
<evidence type="ECO:0000256" key="2">
    <source>
        <dbReference type="SAM" id="MobiDB-lite"/>
    </source>
</evidence>
<dbReference type="InterPro" id="IPR042001">
    <property type="entry name" value="Sortase_F"/>
</dbReference>
<protein>
    <submittedName>
        <fullName evidence="4">Class F sortase</fullName>
    </submittedName>
</protein>
<keyword evidence="1" id="KW-0378">Hydrolase</keyword>
<feature type="region of interest" description="Disordered" evidence="2">
    <location>
        <begin position="30"/>
        <end position="68"/>
    </location>
</feature>
<dbReference type="PROSITE" id="PS51257">
    <property type="entry name" value="PROKAR_LIPOPROTEIN"/>
    <property type="match status" value="1"/>
</dbReference>
<proteinExistence type="predicted"/>
<dbReference type="Proteomes" id="UP000325827">
    <property type="component" value="Unassembled WGS sequence"/>
</dbReference>
<dbReference type="GO" id="GO:0016787">
    <property type="term" value="F:hydrolase activity"/>
    <property type="evidence" value="ECO:0007669"/>
    <property type="project" value="UniProtKB-KW"/>
</dbReference>
<dbReference type="OrthoDB" id="525039at2"/>
<evidence type="ECO:0000313" key="4">
    <source>
        <dbReference type="EMBL" id="KAA9110804.1"/>
    </source>
</evidence>
<accession>A0A5J5J6Q3</accession>
<evidence type="ECO:0000256" key="1">
    <source>
        <dbReference type="ARBA" id="ARBA00022801"/>
    </source>
</evidence>
<dbReference type="SUPFAM" id="SSF63817">
    <property type="entry name" value="Sortase"/>
    <property type="match status" value="1"/>
</dbReference>
<dbReference type="Pfam" id="PF04203">
    <property type="entry name" value="Sortase"/>
    <property type="match status" value="1"/>
</dbReference>
<comment type="caution">
    <text evidence="4">The sequence shown here is derived from an EMBL/GenBank/DDBJ whole genome shotgun (WGS) entry which is preliminary data.</text>
</comment>
<dbReference type="InterPro" id="IPR023365">
    <property type="entry name" value="Sortase_dom-sf"/>
</dbReference>
<dbReference type="EMBL" id="VYSA01000001">
    <property type="protein sequence ID" value="KAA9110804.1"/>
    <property type="molecule type" value="Genomic_DNA"/>
</dbReference>
<organism evidence="4 5">
    <name type="scientific">Microbacterium rhizomatis</name>
    <dbReference type="NCBI Taxonomy" id="1631477"/>
    <lineage>
        <taxon>Bacteria</taxon>
        <taxon>Bacillati</taxon>
        <taxon>Actinomycetota</taxon>
        <taxon>Actinomycetes</taxon>
        <taxon>Micrococcales</taxon>
        <taxon>Microbacteriaceae</taxon>
        <taxon>Microbacterium</taxon>
    </lineage>
</organism>
<keyword evidence="3" id="KW-0732">Signal</keyword>
<sequence>MRIPRRVVAGLAATSVAAIMLSGCMSVTGSPGPGVASSATPSSNPFAAGGLQDPRGQASADASASVPTPTRVRIPSIGVDTGVEDLAIGEGGRLNAPVDYDSAGWFAGGVSPGQIGPAIIAGHVDSPTAPAVFARIGELAVGADVVISMSDGSDLTFRVTGTAQSAKSEFPTAEVYSNVPAPELRLITCAGSFDTAIGHYTDNLIVFAVRA</sequence>
<feature type="signal peptide" evidence="3">
    <location>
        <begin position="1"/>
        <end position="29"/>
    </location>
</feature>
<dbReference type="RefSeq" id="WP_150447577.1">
    <property type="nucleotide sequence ID" value="NZ_VYSA01000001.1"/>
</dbReference>
<evidence type="ECO:0000313" key="5">
    <source>
        <dbReference type="Proteomes" id="UP000325827"/>
    </source>
</evidence>
<keyword evidence="5" id="KW-1185">Reference proteome</keyword>
<dbReference type="CDD" id="cd05829">
    <property type="entry name" value="Sortase_F"/>
    <property type="match status" value="1"/>
</dbReference>
<name>A0A5J5J6Q3_9MICO</name>
<dbReference type="Gene3D" id="2.40.260.10">
    <property type="entry name" value="Sortase"/>
    <property type="match status" value="1"/>
</dbReference>